<dbReference type="OrthoDB" id="4195837at2"/>
<protein>
    <submittedName>
        <fullName evidence="2">Uncharacterized protein</fullName>
    </submittedName>
</protein>
<feature type="region of interest" description="Disordered" evidence="1">
    <location>
        <begin position="1"/>
        <end position="34"/>
    </location>
</feature>
<dbReference type="AlphaFoldDB" id="A0A5N8XB65"/>
<comment type="caution">
    <text evidence="2">The sequence shown here is derived from an EMBL/GenBank/DDBJ whole genome shotgun (WGS) entry which is preliminary data.</text>
</comment>
<gene>
    <name evidence="2" type="ORF">FNH08_02900</name>
</gene>
<evidence type="ECO:0000256" key="1">
    <source>
        <dbReference type="SAM" id="MobiDB-lite"/>
    </source>
</evidence>
<organism evidence="2 3">
    <name type="scientific">Streptomyces spongiae</name>
    <dbReference type="NCBI Taxonomy" id="565072"/>
    <lineage>
        <taxon>Bacteria</taxon>
        <taxon>Bacillati</taxon>
        <taxon>Actinomycetota</taxon>
        <taxon>Actinomycetes</taxon>
        <taxon>Kitasatosporales</taxon>
        <taxon>Streptomycetaceae</taxon>
        <taxon>Streptomyces</taxon>
    </lineage>
</organism>
<evidence type="ECO:0000313" key="3">
    <source>
        <dbReference type="Proteomes" id="UP000400924"/>
    </source>
</evidence>
<feature type="compositionally biased region" description="Polar residues" evidence="1">
    <location>
        <begin position="1"/>
        <end position="10"/>
    </location>
</feature>
<dbReference type="RefSeq" id="WP_152769620.1">
    <property type="nucleotide sequence ID" value="NZ_VJZC01000008.1"/>
</dbReference>
<dbReference type="Proteomes" id="UP000400924">
    <property type="component" value="Unassembled WGS sequence"/>
</dbReference>
<evidence type="ECO:0000313" key="2">
    <source>
        <dbReference type="EMBL" id="MPY56158.1"/>
    </source>
</evidence>
<sequence length="170" mass="18369">MSPQQTSTMEAPSGTRPGYTGQASADGGVGKPVMSPPGVEVGLSAMPVTEYGKPKSDAMRVRFQETVTGEARPVMHPDLRATEQAIRTIEAGVSVTGTWTQNVLVDGMWSIDQPRNAYLHVKGGMWKKIYNGSDASFTALTTLAAQARQTGRPISFREEPDGSVHEIYLW</sequence>
<keyword evidence="3" id="KW-1185">Reference proteome</keyword>
<reference evidence="2 3" key="1">
    <citation type="submission" date="2019-07" db="EMBL/GenBank/DDBJ databases">
        <title>New species of Amycolatopsis and Streptomyces.</title>
        <authorList>
            <person name="Duangmal K."/>
            <person name="Teo W.F.A."/>
            <person name="Lipun K."/>
        </authorList>
    </citation>
    <scope>NUCLEOTIDE SEQUENCE [LARGE SCALE GENOMIC DNA]</scope>
    <source>
        <strain evidence="2 3">NBRC 106415</strain>
    </source>
</reference>
<accession>A0A5N8XB65</accession>
<proteinExistence type="predicted"/>
<name>A0A5N8XB65_9ACTN</name>
<dbReference type="EMBL" id="VJZC01000008">
    <property type="protein sequence ID" value="MPY56158.1"/>
    <property type="molecule type" value="Genomic_DNA"/>
</dbReference>